<feature type="compositionally biased region" description="Low complexity" evidence="1">
    <location>
        <begin position="430"/>
        <end position="440"/>
    </location>
</feature>
<dbReference type="Proteomes" id="UP000784294">
    <property type="component" value="Unassembled WGS sequence"/>
</dbReference>
<evidence type="ECO:0000256" key="1">
    <source>
        <dbReference type="SAM" id="MobiDB-lite"/>
    </source>
</evidence>
<protein>
    <submittedName>
        <fullName evidence="3">Uncharacterized protein</fullName>
    </submittedName>
</protein>
<feature type="compositionally biased region" description="Polar residues" evidence="1">
    <location>
        <begin position="145"/>
        <end position="156"/>
    </location>
</feature>
<feature type="compositionally biased region" description="Polar residues" evidence="1">
    <location>
        <begin position="205"/>
        <end position="221"/>
    </location>
</feature>
<reference evidence="3" key="1">
    <citation type="submission" date="2018-11" db="EMBL/GenBank/DDBJ databases">
        <authorList>
            <consortium name="Pathogen Informatics"/>
        </authorList>
    </citation>
    <scope>NUCLEOTIDE SEQUENCE</scope>
</reference>
<feature type="compositionally biased region" description="Pro residues" evidence="1">
    <location>
        <begin position="228"/>
        <end position="250"/>
    </location>
</feature>
<feature type="compositionally biased region" description="Low complexity" evidence="1">
    <location>
        <begin position="157"/>
        <end position="173"/>
    </location>
</feature>
<feature type="region of interest" description="Disordered" evidence="1">
    <location>
        <begin position="197"/>
        <end position="252"/>
    </location>
</feature>
<dbReference type="AlphaFoldDB" id="A0A448WF91"/>
<evidence type="ECO:0000313" key="3">
    <source>
        <dbReference type="EMBL" id="VEL10261.1"/>
    </source>
</evidence>
<feature type="region of interest" description="Disordered" evidence="1">
    <location>
        <begin position="117"/>
        <end position="176"/>
    </location>
</feature>
<sequence>MLGAVAGTALATLMLMLCTARCLPVAYRMHKTRCSSQSASGVGQSLWFAAASSAVANGGGGIGAGGGVNSSSESSSTMIVTTSAIPGDSGKSPGGQTTVHKATNTLPFPAALLTAGKKAHPAGPQLTSHYTNTNSFDNSSNDVNAHTNNCHQTNDNGSASGGSASTGPAGQTSPQYAYHQSDLNSVQQVFANGRHLGHLYHPTETPDSPTSFGQPSLTNNYLTTPFLLPSPPPLLPPPLLPPPPPPPPLHPASYLTPPGSHLRPEGLNLSPSLLKRMLSLSPGGHLPRGHDGLPAGAQFAWLMGKAGLGLTTGPGQASAAAGLDLAASALSPVTTTSVPLFPGAFDTVDGLLAPSASAAAAAAAMATNAPWLFVDAFGASGSIVPPGSPYSLSGSQEYDIPRVLMTNTLAPVEKAIIAQSRYPPSSQYLQNQQTTQPNNTHAFGDRQSGRILYAHQQS</sequence>
<evidence type="ECO:0000313" key="4">
    <source>
        <dbReference type="Proteomes" id="UP000784294"/>
    </source>
</evidence>
<gene>
    <name evidence="3" type="ORF">PXEA_LOCUS3701</name>
</gene>
<proteinExistence type="predicted"/>
<keyword evidence="2" id="KW-0732">Signal</keyword>
<dbReference type="EMBL" id="CAAALY010008497">
    <property type="protein sequence ID" value="VEL10261.1"/>
    <property type="molecule type" value="Genomic_DNA"/>
</dbReference>
<accession>A0A448WF91</accession>
<keyword evidence="4" id="KW-1185">Reference proteome</keyword>
<name>A0A448WF91_9PLAT</name>
<evidence type="ECO:0000256" key="2">
    <source>
        <dbReference type="SAM" id="SignalP"/>
    </source>
</evidence>
<feature type="signal peptide" evidence="2">
    <location>
        <begin position="1"/>
        <end position="22"/>
    </location>
</feature>
<feature type="compositionally biased region" description="Low complexity" evidence="1">
    <location>
        <begin position="131"/>
        <end position="144"/>
    </location>
</feature>
<feature type="chain" id="PRO_5019566127" evidence="2">
    <location>
        <begin position="23"/>
        <end position="458"/>
    </location>
</feature>
<comment type="caution">
    <text evidence="3">The sequence shown here is derived from an EMBL/GenBank/DDBJ whole genome shotgun (WGS) entry which is preliminary data.</text>
</comment>
<feature type="region of interest" description="Disordered" evidence="1">
    <location>
        <begin position="428"/>
        <end position="447"/>
    </location>
</feature>
<organism evidence="3 4">
    <name type="scientific">Protopolystoma xenopodis</name>
    <dbReference type="NCBI Taxonomy" id="117903"/>
    <lineage>
        <taxon>Eukaryota</taxon>
        <taxon>Metazoa</taxon>
        <taxon>Spiralia</taxon>
        <taxon>Lophotrochozoa</taxon>
        <taxon>Platyhelminthes</taxon>
        <taxon>Monogenea</taxon>
        <taxon>Polyopisthocotylea</taxon>
        <taxon>Polystomatidea</taxon>
        <taxon>Polystomatidae</taxon>
        <taxon>Protopolystoma</taxon>
    </lineage>
</organism>